<evidence type="ECO:0000256" key="2">
    <source>
        <dbReference type="ARBA" id="ARBA00012150"/>
    </source>
</evidence>
<comment type="similarity">
    <text evidence="1 8">Belongs to the acylphosphatase family.</text>
</comment>
<feature type="active site" evidence="6">
    <location>
        <position position="38"/>
    </location>
</feature>
<keyword evidence="4 6" id="KW-0378">Hydrolase</keyword>
<name>A0ABT6C5F4_9MICO</name>
<dbReference type="PANTHER" id="PTHR10029:SF3">
    <property type="entry name" value="ACYLPHOSPHATASE-RELATED"/>
    <property type="match status" value="1"/>
</dbReference>
<dbReference type="EC" id="3.6.1.7" evidence="2 6"/>
<reference evidence="10 11" key="1">
    <citation type="submission" date="2023-03" db="EMBL/GenBank/DDBJ databases">
        <title>YIM 133296 draft genome.</title>
        <authorList>
            <person name="Xiong L."/>
        </authorList>
    </citation>
    <scope>NUCLEOTIDE SEQUENCE [LARGE SCALE GENOMIC DNA]</scope>
    <source>
        <strain evidence="10 11">YIM 133296</strain>
    </source>
</reference>
<comment type="caution">
    <text evidence="10">The sequence shown here is derived from an EMBL/GenBank/DDBJ whole genome shotgun (WGS) entry which is preliminary data.</text>
</comment>
<evidence type="ECO:0000256" key="8">
    <source>
        <dbReference type="RuleBase" id="RU004168"/>
    </source>
</evidence>
<dbReference type="PRINTS" id="PR00112">
    <property type="entry name" value="ACYLPHPHTASE"/>
</dbReference>
<keyword evidence="11" id="KW-1185">Reference proteome</keyword>
<dbReference type="PROSITE" id="PS00150">
    <property type="entry name" value="ACYLPHOSPHATASE_1"/>
    <property type="match status" value="1"/>
</dbReference>
<proteinExistence type="inferred from homology"/>
<evidence type="ECO:0000256" key="1">
    <source>
        <dbReference type="ARBA" id="ARBA00005614"/>
    </source>
</evidence>
<dbReference type="SUPFAM" id="SSF54975">
    <property type="entry name" value="Acylphosphatase/BLUF domain-like"/>
    <property type="match status" value="1"/>
</dbReference>
<evidence type="ECO:0000256" key="6">
    <source>
        <dbReference type="PROSITE-ProRule" id="PRU00520"/>
    </source>
</evidence>
<evidence type="ECO:0000313" key="10">
    <source>
        <dbReference type="EMBL" id="MDF8263289.1"/>
    </source>
</evidence>
<dbReference type="RefSeq" id="WP_277191052.1">
    <property type="nucleotide sequence ID" value="NZ_JAROAV010000010.1"/>
</dbReference>
<dbReference type="PANTHER" id="PTHR10029">
    <property type="entry name" value="ACYLPHOSPHATASE"/>
    <property type="match status" value="1"/>
</dbReference>
<dbReference type="PROSITE" id="PS51160">
    <property type="entry name" value="ACYLPHOSPHATASE_3"/>
    <property type="match status" value="1"/>
</dbReference>
<dbReference type="InterPro" id="IPR001792">
    <property type="entry name" value="Acylphosphatase-like_dom"/>
</dbReference>
<dbReference type="Pfam" id="PF00708">
    <property type="entry name" value="Acylphosphatase"/>
    <property type="match status" value="1"/>
</dbReference>
<organism evidence="10 11">
    <name type="scientific">Luteipulveratus flavus</name>
    <dbReference type="NCBI Taxonomy" id="3031728"/>
    <lineage>
        <taxon>Bacteria</taxon>
        <taxon>Bacillati</taxon>
        <taxon>Actinomycetota</taxon>
        <taxon>Actinomycetes</taxon>
        <taxon>Micrococcales</taxon>
        <taxon>Dermacoccaceae</taxon>
        <taxon>Luteipulveratus</taxon>
    </lineage>
</organism>
<evidence type="ECO:0000313" key="11">
    <source>
        <dbReference type="Proteomes" id="UP001528912"/>
    </source>
</evidence>
<dbReference type="GO" id="GO:0003998">
    <property type="term" value="F:acylphosphatase activity"/>
    <property type="evidence" value="ECO:0007669"/>
    <property type="project" value="UniProtKB-EC"/>
</dbReference>
<dbReference type="Gene3D" id="3.30.70.100">
    <property type="match status" value="1"/>
</dbReference>
<evidence type="ECO:0000256" key="5">
    <source>
        <dbReference type="ARBA" id="ARBA00047645"/>
    </source>
</evidence>
<accession>A0ABT6C5F4</accession>
<gene>
    <name evidence="10" type="ORF">P4R38_03375</name>
</gene>
<evidence type="ECO:0000259" key="9">
    <source>
        <dbReference type="PROSITE" id="PS51160"/>
    </source>
</evidence>
<protein>
    <recommendedName>
        <fullName evidence="3 6">Acylphosphatase</fullName>
        <ecNumber evidence="2 6">3.6.1.7</ecNumber>
    </recommendedName>
</protein>
<dbReference type="InterPro" id="IPR020456">
    <property type="entry name" value="Acylphosphatase"/>
</dbReference>
<feature type="domain" description="Acylphosphatase-like" evidence="9">
    <location>
        <begin position="5"/>
        <end position="90"/>
    </location>
</feature>
<dbReference type="PROSITE" id="PS00151">
    <property type="entry name" value="ACYLPHOSPHATASE_2"/>
    <property type="match status" value="1"/>
</dbReference>
<dbReference type="InterPro" id="IPR036046">
    <property type="entry name" value="Acylphosphatase-like_dom_sf"/>
</dbReference>
<evidence type="ECO:0000256" key="4">
    <source>
        <dbReference type="ARBA" id="ARBA00022801"/>
    </source>
</evidence>
<feature type="active site" evidence="6">
    <location>
        <position position="20"/>
    </location>
</feature>
<dbReference type="InterPro" id="IPR017968">
    <property type="entry name" value="Acylphosphatase_CS"/>
</dbReference>
<evidence type="ECO:0000256" key="7">
    <source>
        <dbReference type="RuleBase" id="RU000553"/>
    </source>
</evidence>
<sequence length="90" mass="9796">MSRKVVDVQVSGRVQGVFFRARCADEARERGVTGWVRNEADGSVAGHFEGEAEAVDALVEWCRDGSPRADVTDVRVTDGTDEHAEGFRAS</sequence>
<evidence type="ECO:0000256" key="3">
    <source>
        <dbReference type="ARBA" id="ARBA00015991"/>
    </source>
</evidence>
<dbReference type="Proteomes" id="UP001528912">
    <property type="component" value="Unassembled WGS sequence"/>
</dbReference>
<comment type="catalytic activity">
    <reaction evidence="5 6 7">
        <text>an acyl phosphate + H2O = a carboxylate + phosphate + H(+)</text>
        <dbReference type="Rhea" id="RHEA:14965"/>
        <dbReference type="ChEBI" id="CHEBI:15377"/>
        <dbReference type="ChEBI" id="CHEBI:15378"/>
        <dbReference type="ChEBI" id="CHEBI:29067"/>
        <dbReference type="ChEBI" id="CHEBI:43474"/>
        <dbReference type="ChEBI" id="CHEBI:59918"/>
        <dbReference type="EC" id="3.6.1.7"/>
    </reaction>
</comment>
<dbReference type="EMBL" id="JAROAV010000010">
    <property type="protein sequence ID" value="MDF8263289.1"/>
    <property type="molecule type" value="Genomic_DNA"/>
</dbReference>